<dbReference type="GO" id="GO:0016787">
    <property type="term" value="F:hydrolase activity"/>
    <property type="evidence" value="ECO:0007669"/>
    <property type="project" value="UniProtKB-KW"/>
</dbReference>
<accession>A0AAE6RLA1</accession>
<dbReference type="RefSeq" id="WP_132504874.1">
    <property type="nucleotide sequence ID" value="NZ_CP047186.1"/>
</dbReference>
<name>A0AAE6RLA1_9MICO</name>
<feature type="domain" description="AB hydrolase-1" evidence="1">
    <location>
        <begin position="40"/>
        <end position="240"/>
    </location>
</feature>
<dbReference type="EMBL" id="CP047186">
    <property type="protein sequence ID" value="QHC56111.1"/>
    <property type="molecule type" value="Genomic_DNA"/>
</dbReference>
<sequence length="263" mass="27513">MSPSEYLQRQAALVQERRITVGAAQARLLTAGPEQPSAVLLLTGAGRGVRTDTALVLPMLARRHRVAALELADLRDPWGDGPAGVSAALDALGADEVVVVGHALGAAVAVSADDPRIRALALVAGWLRPTERLRGAAQLWELLSPEAQDEAGRLLALRAWGPSSPWNTDAARMLAASARADASAAATRLRLPALVVACTADAVVGVEGSEALLGAIEDARYCLIDSGHAVLAERPAELLAVLERFVTDPRRDPAGSVLERMTV</sequence>
<protein>
    <submittedName>
        <fullName evidence="2">Alpha/beta fold hydrolase</fullName>
    </submittedName>
</protein>
<keyword evidence="2" id="KW-0378">Hydrolase</keyword>
<reference evidence="3" key="1">
    <citation type="submission" date="2019-12" db="EMBL/GenBank/DDBJ databases">
        <title>Complete and draft genome sequences of new strains and members of some known species of the genus Rathayibacter isolated from plants.</title>
        <authorList>
            <person name="Tarlachkov S.V."/>
            <person name="Starodumova I.P."/>
            <person name="Dorofeeva L.V."/>
            <person name="Prisyazhnaya N.V."/>
            <person name="Leyn S."/>
            <person name="Zlamal J."/>
            <person name="Elan M."/>
            <person name="Osterman A.L."/>
            <person name="Nadler S."/>
            <person name="Subbotin S.A."/>
            <person name="Evtushenko L.I."/>
        </authorList>
    </citation>
    <scope>NUCLEOTIDE SEQUENCE [LARGE SCALE GENOMIC DNA]</scope>
    <source>
        <strain evidence="3">VKM Ac-2761</strain>
    </source>
</reference>
<gene>
    <name evidence="2" type="ORF">GSU10_11035</name>
</gene>
<dbReference type="SUPFAM" id="SSF53474">
    <property type="entry name" value="alpha/beta-Hydrolases"/>
    <property type="match status" value="1"/>
</dbReference>
<evidence type="ECO:0000259" key="1">
    <source>
        <dbReference type="Pfam" id="PF12697"/>
    </source>
</evidence>
<dbReference type="Pfam" id="PF12697">
    <property type="entry name" value="Abhydrolase_6"/>
    <property type="match status" value="1"/>
</dbReference>
<dbReference type="InterPro" id="IPR029058">
    <property type="entry name" value="AB_hydrolase_fold"/>
</dbReference>
<evidence type="ECO:0000313" key="3">
    <source>
        <dbReference type="Proteomes" id="UP000465031"/>
    </source>
</evidence>
<proteinExistence type="predicted"/>
<dbReference type="Proteomes" id="UP000465031">
    <property type="component" value="Chromosome"/>
</dbReference>
<evidence type="ECO:0000313" key="2">
    <source>
        <dbReference type="EMBL" id="QHC56111.1"/>
    </source>
</evidence>
<dbReference type="Gene3D" id="3.40.50.1820">
    <property type="entry name" value="alpha/beta hydrolase"/>
    <property type="match status" value="1"/>
</dbReference>
<organism evidence="2 3">
    <name type="scientific">Rathayibacter tanaceti</name>
    <dbReference type="NCBI Taxonomy" id="1671680"/>
    <lineage>
        <taxon>Bacteria</taxon>
        <taxon>Bacillati</taxon>
        <taxon>Actinomycetota</taxon>
        <taxon>Actinomycetes</taxon>
        <taxon>Micrococcales</taxon>
        <taxon>Microbacteriaceae</taxon>
        <taxon>Rathayibacter</taxon>
    </lineage>
</organism>
<dbReference type="AlphaFoldDB" id="A0AAE6RLA1"/>
<dbReference type="KEGG" id="rte:GSU10_11035"/>
<dbReference type="InterPro" id="IPR000073">
    <property type="entry name" value="AB_hydrolase_1"/>
</dbReference>